<accession>A0AAV1R5K1</accession>
<evidence type="ECO:0000313" key="2">
    <source>
        <dbReference type="Proteomes" id="UP001314170"/>
    </source>
</evidence>
<dbReference type="EMBL" id="CAWUPB010000903">
    <property type="protein sequence ID" value="CAK7328594.1"/>
    <property type="molecule type" value="Genomic_DNA"/>
</dbReference>
<dbReference type="Proteomes" id="UP001314170">
    <property type="component" value="Unassembled WGS sequence"/>
</dbReference>
<dbReference type="AlphaFoldDB" id="A0AAV1R5K1"/>
<comment type="caution">
    <text evidence="1">The sequence shown here is derived from an EMBL/GenBank/DDBJ whole genome shotgun (WGS) entry which is preliminary data.</text>
</comment>
<gene>
    <name evidence="1" type="ORF">DCAF_LOCUS6320</name>
</gene>
<organism evidence="1 2">
    <name type="scientific">Dovyalis caffra</name>
    <dbReference type="NCBI Taxonomy" id="77055"/>
    <lineage>
        <taxon>Eukaryota</taxon>
        <taxon>Viridiplantae</taxon>
        <taxon>Streptophyta</taxon>
        <taxon>Embryophyta</taxon>
        <taxon>Tracheophyta</taxon>
        <taxon>Spermatophyta</taxon>
        <taxon>Magnoliopsida</taxon>
        <taxon>eudicotyledons</taxon>
        <taxon>Gunneridae</taxon>
        <taxon>Pentapetalae</taxon>
        <taxon>rosids</taxon>
        <taxon>fabids</taxon>
        <taxon>Malpighiales</taxon>
        <taxon>Salicaceae</taxon>
        <taxon>Flacourtieae</taxon>
        <taxon>Dovyalis</taxon>
    </lineage>
</organism>
<reference evidence="1 2" key="1">
    <citation type="submission" date="2024-01" db="EMBL/GenBank/DDBJ databases">
        <authorList>
            <person name="Waweru B."/>
        </authorList>
    </citation>
    <scope>NUCLEOTIDE SEQUENCE [LARGE SCALE GENOMIC DNA]</scope>
</reference>
<sequence length="151" mass="17430">MLGLPRRKPGAIRRGHDRLCTLHPSALRLSAWQASYLDPSSASIRYAQKLQQALKSLASPKPRKAAVYVRSYVPAGRCVFSTFEPQQNVFFPLTFSLIRGAESGLCPSYRYPWESQRATEGKGCSPPWPLERRRQRRRRPSRKFFCFLRPY</sequence>
<keyword evidence="2" id="KW-1185">Reference proteome</keyword>
<proteinExistence type="predicted"/>
<evidence type="ECO:0000313" key="1">
    <source>
        <dbReference type="EMBL" id="CAK7328594.1"/>
    </source>
</evidence>
<protein>
    <submittedName>
        <fullName evidence="1">Uncharacterized protein</fullName>
    </submittedName>
</protein>
<name>A0AAV1R5K1_9ROSI</name>